<proteinExistence type="predicted"/>
<evidence type="ECO:0000313" key="1">
    <source>
        <dbReference type="EMBL" id="EEG32316.1"/>
    </source>
</evidence>
<dbReference type="HOGENOM" id="CLU_3307424_0_0_9"/>
<name>C0E883_9FIRM</name>
<accession>C0E883</accession>
<comment type="caution">
    <text evidence="1">The sequence shown here is derived from an EMBL/GenBank/DDBJ whole genome shotgun (WGS) entry which is preliminary data.</text>
</comment>
<dbReference type="Proteomes" id="UP000003340">
    <property type="component" value="Unassembled WGS sequence"/>
</dbReference>
<reference evidence="1 2" key="2">
    <citation type="submission" date="2009-02" db="EMBL/GenBank/DDBJ databases">
        <title>Draft genome sequence of Clostridium methylpentosum (DSM 5476).</title>
        <authorList>
            <person name="Sudarsanam P."/>
            <person name="Ley R."/>
            <person name="Guruge J."/>
            <person name="Turnbaugh P.J."/>
            <person name="Mahowald M."/>
            <person name="Liep D."/>
            <person name="Gordon J."/>
        </authorList>
    </citation>
    <scope>NUCLEOTIDE SEQUENCE [LARGE SCALE GENOMIC DNA]</scope>
    <source>
        <strain evidence="1 2">DSM 5476</strain>
    </source>
</reference>
<evidence type="ECO:0000313" key="2">
    <source>
        <dbReference type="Proteomes" id="UP000003340"/>
    </source>
</evidence>
<organism evidence="1 2">
    <name type="scientific">[Clostridium] methylpentosum DSM 5476</name>
    <dbReference type="NCBI Taxonomy" id="537013"/>
    <lineage>
        <taxon>Bacteria</taxon>
        <taxon>Bacillati</taxon>
        <taxon>Bacillota</taxon>
        <taxon>Clostridia</taxon>
        <taxon>Eubacteriales</taxon>
        <taxon>Oscillospiraceae</taxon>
        <taxon>Oscillospiraceae incertae sedis</taxon>
    </lineage>
</organism>
<dbReference type="AlphaFoldDB" id="C0E883"/>
<reference evidence="1 2" key="1">
    <citation type="submission" date="2009-01" db="EMBL/GenBank/DDBJ databases">
        <authorList>
            <person name="Fulton L."/>
            <person name="Clifton S."/>
            <person name="Fulton B."/>
            <person name="Xu J."/>
            <person name="Minx P."/>
            <person name="Pepin K.H."/>
            <person name="Johnson M."/>
            <person name="Bhonagiri V."/>
            <person name="Nash W.E."/>
            <person name="Mardis E.R."/>
            <person name="Wilson R.K."/>
        </authorList>
    </citation>
    <scope>NUCLEOTIDE SEQUENCE [LARGE SCALE GENOMIC DNA]</scope>
    <source>
        <strain evidence="1 2">DSM 5476</strain>
    </source>
</reference>
<keyword evidence="2" id="KW-1185">Reference proteome</keyword>
<dbReference type="STRING" id="537013.CLOSTMETH_00054"/>
<dbReference type="EMBL" id="ACEC01000002">
    <property type="protein sequence ID" value="EEG32316.1"/>
    <property type="molecule type" value="Genomic_DNA"/>
</dbReference>
<sequence>MSLISLFLHILYNFTTTIVENQLIIKFIGYIDILKVENW</sequence>
<protein>
    <submittedName>
        <fullName evidence="1">Uncharacterized protein</fullName>
    </submittedName>
</protein>
<gene>
    <name evidence="1" type="ORF">CLOSTMETH_00054</name>
</gene>